<dbReference type="GO" id="GO:0008831">
    <property type="term" value="F:dTDP-4-dehydrorhamnose reductase activity"/>
    <property type="evidence" value="ECO:0007669"/>
    <property type="project" value="UniProtKB-EC"/>
</dbReference>
<dbReference type="Gene3D" id="3.40.50.720">
    <property type="entry name" value="NAD(P)-binding Rossmann-like Domain"/>
    <property type="match status" value="1"/>
</dbReference>
<comment type="similarity">
    <text evidence="1 2">Belongs to the dTDP-4-dehydrorhamnose reductase family.</text>
</comment>
<protein>
    <recommendedName>
        <fullName evidence="2">dTDP-4-dehydrorhamnose reductase</fullName>
        <ecNumber evidence="2">1.1.1.133</ecNumber>
    </recommendedName>
</protein>
<dbReference type="GO" id="GO:0005829">
    <property type="term" value="C:cytosol"/>
    <property type="evidence" value="ECO:0007669"/>
    <property type="project" value="TreeGrafter"/>
</dbReference>
<comment type="pathway">
    <text evidence="2">Carbohydrate biosynthesis; dTDP-L-rhamnose biosynthesis.</text>
</comment>
<evidence type="ECO:0000313" key="5">
    <source>
        <dbReference type="Proteomes" id="UP000177953"/>
    </source>
</evidence>
<keyword evidence="2" id="KW-0521">NADP</keyword>
<dbReference type="EMBL" id="MFPU01000024">
    <property type="protein sequence ID" value="OGH69757.1"/>
    <property type="molecule type" value="Genomic_DNA"/>
</dbReference>
<feature type="domain" description="RmlD-like substrate binding" evidence="3">
    <location>
        <begin position="30"/>
        <end position="281"/>
    </location>
</feature>
<dbReference type="EC" id="1.1.1.133" evidence="2"/>
<dbReference type="PANTHER" id="PTHR10491">
    <property type="entry name" value="DTDP-4-DEHYDRORHAMNOSE REDUCTASE"/>
    <property type="match status" value="1"/>
</dbReference>
<keyword evidence="2" id="KW-0560">Oxidoreductase</keyword>
<comment type="function">
    <text evidence="2">Catalyzes the reduction of dTDP-6-deoxy-L-lyxo-4-hexulose to yield dTDP-L-rhamnose.</text>
</comment>
<dbReference type="CDD" id="cd05254">
    <property type="entry name" value="dTDP_HR_like_SDR_e"/>
    <property type="match status" value="1"/>
</dbReference>
<accession>A0A1F6MDL5</accession>
<evidence type="ECO:0000256" key="2">
    <source>
        <dbReference type="RuleBase" id="RU364082"/>
    </source>
</evidence>
<gene>
    <name evidence="4" type="ORF">A2754_01710</name>
</gene>
<reference evidence="4 5" key="1">
    <citation type="journal article" date="2016" name="Nat. Commun.">
        <title>Thousands of microbial genomes shed light on interconnected biogeochemical processes in an aquifer system.</title>
        <authorList>
            <person name="Anantharaman K."/>
            <person name="Brown C.T."/>
            <person name="Hug L.A."/>
            <person name="Sharon I."/>
            <person name="Castelle C.J."/>
            <person name="Probst A.J."/>
            <person name="Thomas B.C."/>
            <person name="Singh A."/>
            <person name="Wilkins M.J."/>
            <person name="Karaoz U."/>
            <person name="Brodie E.L."/>
            <person name="Williams K.H."/>
            <person name="Hubbard S.S."/>
            <person name="Banfield J.F."/>
        </authorList>
    </citation>
    <scope>NUCLEOTIDE SEQUENCE [LARGE SCALE GENOMIC DNA]</scope>
</reference>
<dbReference type="Pfam" id="PF04321">
    <property type="entry name" value="RmlD_sub_bind"/>
    <property type="match status" value="1"/>
</dbReference>
<comment type="caution">
    <text evidence="4">The sequence shown here is derived from an EMBL/GenBank/DDBJ whole genome shotgun (WGS) entry which is preliminary data.</text>
</comment>
<dbReference type="PANTHER" id="PTHR10491:SF4">
    <property type="entry name" value="METHIONINE ADENOSYLTRANSFERASE 2 SUBUNIT BETA"/>
    <property type="match status" value="1"/>
</dbReference>
<dbReference type="SUPFAM" id="SSF51735">
    <property type="entry name" value="NAD(P)-binding Rossmann-fold domains"/>
    <property type="match status" value="1"/>
</dbReference>
<dbReference type="AlphaFoldDB" id="A0A1F6MDL5"/>
<dbReference type="UniPathway" id="UPA00124"/>
<evidence type="ECO:0000313" key="4">
    <source>
        <dbReference type="EMBL" id="OGH69757.1"/>
    </source>
</evidence>
<proteinExistence type="inferred from homology"/>
<dbReference type="GO" id="GO:0019305">
    <property type="term" value="P:dTDP-rhamnose biosynthetic process"/>
    <property type="evidence" value="ECO:0007669"/>
    <property type="project" value="UniProtKB-UniPathway"/>
</dbReference>
<dbReference type="InterPro" id="IPR005913">
    <property type="entry name" value="dTDP_dehydrorham_reduct"/>
</dbReference>
<evidence type="ECO:0000256" key="1">
    <source>
        <dbReference type="ARBA" id="ARBA00010944"/>
    </source>
</evidence>
<dbReference type="Proteomes" id="UP000177953">
    <property type="component" value="Unassembled WGS sequence"/>
</dbReference>
<evidence type="ECO:0000259" key="3">
    <source>
        <dbReference type="Pfam" id="PF04321"/>
    </source>
</evidence>
<dbReference type="InterPro" id="IPR029903">
    <property type="entry name" value="RmlD-like-bd"/>
</dbReference>
<dbReference type="InterPro" id="IPR036291">
    <property type="entry name" value="NAD(P)-bd_dom_sf"/>
</dbReference>
<sequence>MLVQAMYEHFVKHYTVKATDIDTNENWISYLDVRDYAAYEKEVNSFRPDYIFHLAALTSLEECEQNKSNAYTTNALAVKYAAQLASRYGAKLIYISSAGTFDGQKEFYIDSDEPNPINTYGLTKQMGALMTEYYARNFLILRPGWMMGGGPRKDKKFVNLIISQLVSGRKSIHAVTDKLGTPSYTHDLARNLDLLLRMDATGTYNMVSNGFASRYDVAKEIVKILGYENQVKVAPVDSDYFSHTFFANRPHSENLVNERLTREGLNLMRPWQIALREYLERDYEYAFDTKAGNVQLAPRPVLA</sequence>
<name>A0A1F6MDL5_9BACT</name>
<organism evidence="4 5">
    <name type="scientific">Candidatus Magasanikbacteria bacterium RIFCSPHIGHO2_01_FULL_47_8</name>
    <dbReference type="NCBI Taxonomy" id="1798673"/>
    <lineage>
        <taxon>Bacteria</taxon>
        <taxon>Candidatus Magasanikiibacteriota</taxon>
    </lineage>
</organism>